<organism evidence="1 2">
    <name type="scientific">Hydrogenoanaerobacterium saccharovorans</name>
    <dbReference type="NCBI Taxonomy" id="474960"/>
    <lineage>
        <taxon>Bacteria</taxon>
        <taxon>Bacillati</taxon>
        <taxon>Bacillota</taxon>
        <taxon>Clostridia</taxon>
        <taxon>Eubacteriales</taxon>
        <taxon>Oscillospiraceae</taxon>
        <taxon>Hydrogenoanaerobacterium</taxon>
    </lineage>
</organism>
<proteinExistence type="predicted"/>
<gene>
    <name evidence="1" type="ORF">H9X81_10050</name>
</gene>
<protein>
    <recommendedName>
        <fullName evidence="3">ATP-cone domain-containing protein</fullName>
    </recommendedName>
</protein>
<evidence type="ECO:0000313" key="1">
    <source>
        <dbReference type="EMBL" id="MBM6924023.1"/>
    </source>
</evidence>
<comment type="caution">
    <text evidence="1">The sequence shown here is derived from an EMBL/GenBank/DDBJ whole genome shotgun (WGS) entry which is preliminary data.</text>
</comment>
<keyword evidence="2" id="KW-1185">Reference proteome</keyword>
<sequence>MAVKNEKSEYTMYRGRPLVRSGRTIYYGDPGQDYVVLMNIVSTVKDGDEELANKIVVQCMATDPTINPKDRIVKRAEREGLYPALQIASIWLDRNN</sequence>
<accession>A0ABS2GPG6</accession>
<dbReference type="EMBL" id="JACSNR010000010">
    <property type="protein sequence ID" value="MBM6924023.1"/>
    <property type="molecule type" value="Genomic_DNA"/>
</dbReference>
<name>A0ABS2GPG6_9FIRM</name>
<evidence type="ECO:0008006" key="3">
    <source>
        <dbReference type="Google" id="ProtNLM"/>
    </source>
</evidence>
<evidence type="ECO:0000313" key="2">
    <source>
        <dbReference type="Proteomes" id="UP000724149"/>
    </source>
</evidence>
<reference evidence="1 2" key="1">
    <citation type="journal article" date="2021" name="Sci. Rep.">
        <title>The distribution of antibiotic resistance genes in chicken gut microbiota commensals.</title>
        <authorList>
            <person name="Juricova H."/>
            <person name="Matiasovicova J."/>
            <person name="Kubasova T."/>
            <person name="Cejkova D."/>
            <person name="Rychlik I."/>
        </authorList>
    </citation>
    <scope>NUCLEOTIDE SEQUENCE [LARGE SCALE GENOMIC DNA]</scope>
    <source>
        <strain evidence="1 2">An564</strain>
    </source>
</reference>
<dbReference type="Proteomes" id="UP000724149">
    <property type="component" value="Unassembled WGS sequence"/>
</dbReference>
<dbReference type="RefSeq" id="WP_177502775.1">
    <property type="nucleotide sequence ID" value="NZ_JACSNR010000010.1"/>
</dbReference>